<feature type="region of interest" description="Disordered" evidence="1">
    <location>
        <begin position="160"/>
        <end position="190"/>
    </location>
</feature>
<keyword evidence="3" id="KW-1185">Reference proteome</keyword>
<evidence type="ECO:0000256" key="1">
    <source>
        <dbReference type="SAM" id="MobiDB-lite"/>
    </source>
</evidence>
<organism evidence="2 3">
    <name type="scientific">Polychaeton citri CBS 116435</name>
    <dbReference type="NCBI Taxonomy" id="1314669"/>
    <lineage>
        <taxon>Eukaryota</taxon>
        <taxon>Fungi</taxon>
        <taxon>Dikarya</taxon>
        <taxon>Ascomycota</taxon>
        <taxon>Pezizomycotina</taxon>
        <taxon>Dothideomycetes</taxon>
        <taxon>Dothideomycetidae</taxon>
        <taxon>Capnodiales</taxon>
        <taxon>Capnodiaceae</taxon>
        <taxon>Polychaeton</taxon>
    </lineage>
</organism>
<dbReference type="Proteomes" id="UP000799441">
    <property type="component" value="Unassembled WGS sequence"/>
</dbReference>
<comment type="caution">
    <text evidence="2">The sequence shown here is derived from an EMBL/GenBank/DDBJ whole genome shotgun (WGS) entry which is preliminary data.</text>
</comment>
<accession>A0A9P4Q8Z5</accession>
<feature type="region of interest" description="Disordered" evidence="1">
    <location>
        <begin position="230"/>
        <end position="257"/>
    </location>
</feature>
<evidence type="ECO:0000313" key="2">
    <source>
        <dbReference type="EMBL" id="KAF2720551.1"/>
    </source>
</evidence>
<name>A0A9P4Q8Z5_9PEZI</name>
<evidence type="ECO:0000313" key="3">
    <source>
        <dbReference type="Proteomes" id="UP000799441"/>
    </source>
</evidence>
<dbReference type="EMBL" id="MU003798">
    <property type="protein sequence ID" value="KAF2720551.1"/>
    <property type="molecule type" value="Genomic_DNA"/>
</dbReference>
<sequence length="280" mass="28554">MDPRYHIMMQMMQGTPIPGGVMMDPGMMPLFGCGPGGMVLELDDFQGLGSADFQDSRSAMGIGMFGGAGPMGFMPDMHPMLMQQAQSIGVPPSQFGMPRAALQRAIARQLMMGPVGDDPRAIMGGGDPMSRGIVAGCPPRGPGGIGDMSGPPGMPEMRDTGGNTMRRRNSMGGTGGGRTERDPMGTKGGPMGQMRPLESMYADSAGHMVGGPGQMGAMTPGFGAGPLRGGVGPGGGSGSMGGGRRRRGSMSGGSMDQMGLMRSIRSMGSTGSPPDGCQPM</sequence>
<dbReference type="AlphaFoldDB" id="A0A9P4Q8Z5"/>
<proteinExistence type="predicted"/>
<feature type="compositionally biased region" description="Gly residues" evidence="1">
    <location>
        <begin position="230"/>
        <end position="242"/>
    </location>
</feature>
<gene>
    <name evidence="2" type="ORF">K431DRAFT_347045</name>
</gene>
<reference evidence="2" key="1">
    <citation type="journal article" date="2020" name="Stud. Mycol.">
        <title>101 Dothideomycetes genomes: a test case for predicting lifestyles and emergence of pathogens.</title>
        <authorList>
            <person name="Haridas S."/>
            <person name="Albert R."/>
            <person name="Binder M."/>
            <person name="Bloem J."/>
            <person name="Labutti K."/>
            <person name="Salamov A."/>
            <person name="Andreopoulos B."/>
            <person name="Baker S."/>
            <person name="Barry K."/>
            <person name="Bills G."/>
            <person name="Bluhm B."/>
            <person name="Cannon C."/>
            <person name="Castanera R."/>
            <person name="Culley D."/>
            <person name="Daum C."/>
            <person name="Ezra D."/>
            <person name="Gonzalez J."/>
            <person name="Henrissat B."/>
            <person name="Kuo A."/>
            <person name="Liang C."/>
            <person name="Lipzen A."/>
            <person name="Lutzoni F."/>
            <person name="Magnuson J."/>
            <person name="Mondo S."/>
            <person name="Nolan M."/>
            <person name="Ohm R."/>
            <person name="Pangilinan J."/>
            <person name="Park H.-J."/>
            <person name="Ramirez L."/>
            <person name="Alfaro M."/>
            <person name="Sun H."/>
            <person name="Tritt A."/>
            <person name="Yoshinaga Y."/>
            <person name="Zwiers L.-H."/>
            <person name="Turgeon B."/>
            <person name="Goodwin S."/>
            <person name="Spatafora J."/>
            <person name="Crous P."/>
            <person name="Grigoriev I."/>
        </authorList>
    </citation>
    <scope>NUCLEOTIDE SEQUENCE</scope>
    <source>
        <strain evidence="2">CBS 116435</strain>
    </source>
</reference>
<protein>
    <submittedName>
        <fullName evidence="2">Uncharacterized protein</fullName>
    </submittedName>
</protein>